<keyword evidence="5 9" id="KW-0229">DNA integration</keyword>
<keyword evidence="6 9" id="KW-0238">DNA-binding</keyword>
<feature type="active site" evidence="9">
    <location>
        <position position="243"/>
    </location>
</feature>
<dbReference type="GO" id="GO:0007059">
    <property type="term" value="P:chromosome segregation"/>
    <property type="evidence" value="ECO:0007669"/>
    <property type="project" value="UniProtKB-UniRule"/>
</dbReference>
<dbReference type="InterPro" id="IPR050090">
    <property type="entry name" value="Tyrosine_recombinase_XerCD"/>
</dbReference>
<dbReference type="GO" id="GO:0005737">
    <property type="term" value="C:cytoplasm"/>
    <property type="evidence" value="ECO:0007669"/>
    <property type="project" value="UniProtKB-SubCell"/>
</dbReference>
<dbReference type="PROSITE" id="PS51900">
    <property type="entry name" value="CB"/>
    <property type="match status" value="1"/>
</dbReference>
<evidence type="ECO:0000256" key="3">
    <source>
        <dbReference type="ARBA" id="ARBA00022618"/>
    </source>
</evidence>
<dbReference type="HAMAP" id="MF_01808">
    <property type="entry name" value="Recomb_XerC_XerD"/>
    <property type="match status" value="1"/>
</dbReference>
<keyword evidence="8 9" id="KW-0131">Cell cycle</keyword>
<gene>
    <name evidence="9" type="primary">xerC</name>
    <name evidence="12" type="ORF">CSTERTH_07210</name>
</gene>
<comment type="caution">
    <text evidence="9">Lacks conserved residue(s) required for the propagation of feature annotation.</text>
</comment>
<protein>
    <recommendedName>
        <fullName evidence="9">Tyrosine recombinase XerC</fullName>
    </recommendedName>
</protein>
<dbReference type="AlphaFoldDB" id="A0A1B1YDI3"/>
<dbReference type="InterPro" id="IPR011010">
    <property type="entry name" value="DNA_brk_join_enz"/>
</dbReference>
<dbReference type="InterPro" id="IPR010998">
    <property type="entry name" value="Integrase_recombinase_N"/>
</dbReference>
<dbReference type="InterPro" id="IPR013762">
    <property type="entry name" value="Integrase-like_cat_sf"/>
</dbReference>
<dbReference type="Pfam" id="PF02899">
    <property type="entry name" value="Phage_int_SAM_1"/>
    <property type="match status" value="1"/>
</dbReference>
<evidence type="ECO:0000259" key="11">
    <source>
        <dbReference type="PROSITE" id="PS51900"/>
    </source>
</evidence>
<feature type="active site" evidence="9">
    <location>
        <position position="266"/>
    </location>
</feature>
<dbReference type="GO" id="GO:0006313">
    <property type="term" value="P:DNA transposition"/>
    <property type="evidence" value="ECO:0007669"/>
    <property type="project" value="UniProtKB-UniRule"/>
</dbReference>
<dbReference type="Gene3D" id="1.10.150.130">
    <property type="match status" value="1"/>
</dbReference>
<dbReference type="GO" id="GO:0051301">
    <property type="term" value="P:cell division"/>
    <property type="evidence" value="ECO:0007669"/>
    <property type="project" value="UniProtKB-KW"/>
</dbReference>
<sequence length="283" mass="32740">MENLVKAFIQYLRDEKKLSPNTLMSYQRDIEQYIMFLQEMNVQNIQQSTKTTIANYMKYQNSQGRALTTISRSLASIRAFYRFLISHDFIQGNPTIGVESPKVEKKIPQILSVEEVEILLNQPKKMGFKGIRDRAMLELLYATGIRVSELISLDLSDLDLQQCTLRCRNSNRERVIPVSKKCIDVVREYIENVRPFMLKDKSEQALFVNTNGKRLTRQGFWKIVKYYTSKANINKDITPHTLRHSFAAHLLQKGRNLKDIQMILGHSDISSTQVYLQIVSGNG</sequence>
<keyword evidence="7 9" id="KW-0233">DNA recombination</keyword>
<dbReference type="NCBIfam" id="NF001399">
    <property type="entry name" value="PRK00283.1"/>
    <property type="match status" value="1"/>
</dbReference>
<dbReference type="InterPro" id="IPR023009">
    <property type="entry name" value="Tyrosine_recombinase_XerC/XerD"/>
</dbReference>
<dbReference type="PANTHER" id="PTHR30349">
    <property type="entry name" value="PHAGE INTEGRASE-RELATED"/>
    <property type="match status" value="1"/>
</dbReference>
<reference evidence="12 13" key="1">
    <citation type="submission" date="2016-02" db="EMBL/GenBank/DDBJ databases">
        <title>Comparison of Clostridium stercorarium subspecies using comparative genomics and transcriptomics.</title>
        <authorList>
            <person name="Schellenberg J."/>
            <person name="Thallinger G."/>
            <person name="Levin D.B."/>
            <person name="Zhang X."/>
            <person name="Alvare G."/>
            <person name="Fristensky B."/>
            <person name="Sparling R."/>
        </authorList>
    </citation>
    <scope>NUCLEOTIDE SEQUENCE [LARGE SCALE GENOMIC DNA]</scope>
    <source>
        <strain evidence="12 13">DSM 2910</strain>
    </source>
</reference>
<feature type="domain" description="Core-binding (CB)" evidence="11">
    <location>
        <begin position="1"/>
        <end position="85"/>
    </location>
</feature>
<evidence type="ECO:0000256" key="2">
    <source>
        <dbReference type="ARBA" id="ARBA00022490"/>
    </source>
</evidence>
<evidence type="ECO:0000313" key="13">
    <source>
        <dbReference type="Proteomes" id="UP000092971"/>
    </source>
</evidence>
<evidence type="ECO:0000313" key="12">
    <source>
        <dbReference type="EMBL" id="ANW98826.1"/>
    </source>
</evidence>
<dbReference type="InterPro" id="IPR044068">
    <property type="entry name" value="CB"/>
</dbReference>
<dbReference type="InterPro" id="IPR002104">
    <property type="entry name" value="Integrase_catalytic"/>
</dbReference>
<evidence type="ECO:0000256" key="5">
    <source>
        <dbReference type="ARBA" id="ARBA00022908"/>
    </source>
</evidence>
<evidence type="ECO:0000259" key="10">
    <source>
        <dbReference type="PROSITE" id="PS51898"/>
    </source>
</evidence>
<evidence type="ECO:0000256" key="4">
    <source>
        <dbReference type="ARBA" id="ARBA00022829"/>
    </source>
</evidence>
<evidence type="ECO:0000256" key="8">
    <source>
        <dbReference type="ARBA" id="ARBA00023306"/>
    </source>
</evidence>
<accession>A0A1B1YDI3</accession>
<dbReference type="InterPro" id="IPR004107">
    <property type="entry name" value="Integrase_SAM-like_N"/>
</dbReference>
<dbReference type="PANTHER" id="PTHR30349:SF81">
    <property type="entry name" value="TYROSINE RECOMBINASE XERC"/>
    <property type="match status" value="1"/>
</dbReference>
<dbReference type="CDD" id="cd00798">
    <property type="entry name" value="INT_XerDC_C"/>
    <property type="match status" value="1"/>
</dbReference>
<comment type="function">
    <text evidence="9">Site-specific tyrosine recombinase, which acts by catalyzing the cutting and rejoining of the recombining DNA molecules. The XerC-XerD complex is essential to convert dimers of the bacterial chromosome into monomers to permit their segregation at cell division. It also contributes to the segregational stability of plasmids.</text>
</comment>
<dbReference type="Proteomes" id="UP000092971">
    <property type="component" value="Chromosome"/>
</dbReference>
<evidence type="ECO:0000256" key="6">
    <source>
        <dbReference type="ARBA" id="ARBA00023125"/>
    </source>
</evidence>
<name>A0A1B1YDI3_THEST</name>
<dbReference type="Pfam" id="PF00589">
    <property type="entry name" value="Phage_integrase"/>
    <property type="match status" value="1"/>
</dbReference>
<comment type="subunit">
    <text evidence="9">Forms a cyclic heterotetrameric complex composed of two molecules of XerC and two molecules of XerD.</text>
</comment>
<dbReference type="OrthoDB" id="9801717at2"/>
<feature type="active site" description="O-(3'-phospho-DNA)-tyrosine intermediate" evidence="9">
    <location>
        <position position="275"/>
    </location>
</feature>
<feature type="active site" evidence="9">
    <location>
        <position position="240"/>
    </location>
</feature>
<keyword evidence="3 9" id="KW-0132">Cell division</keyword>
<proteinExistence type="inferred from homology"/>
<dbReference type="GO" id="GO:0003677">
    <property type="term" value="F:DNA binding"/>
    <property type="evidence" value="ECO:0007669"/>
    <property type="project" value="UniProtKB-UniRule"/>
</dbReference>
<evidence type="ECO:0000256" key="9">
    <source>
        <dbReference type="HAMAP-Rule" id="MF_01808"/>
    </source>
</evidence>
<feature type="active site" evidence="9">
    <location>
        <position position="146"/>
    </location>
</feature>
<dbReference type="RefSeq" id="WP_015359145.1">
    <property type="nucleotide sequence ID" value="NZ_CP014672.1"/>
</dbReference>
<comment type="subcellular location">
    <subcellularLocation>
        <location evidence="1 9">Cytoplasm</location>
    </subcellularLocation>
</comment>
<evidence type="ECO:0000256" key="7">
    <source>
        <dbReference type="ARBA" id="ARBA00023172"/>
    </source>
</evidence>
<dbReference type="SUPFAM" id="SSF56349">
    <property type="entry name" value="DNA breaking-rejoining enzymes"/>
    <property type="match status" value="1"/>
</dbReference>
<comment type="similarity">
    <text evidence="9">Belongs to the 'phage' integrase family. XerC subfamily.</text>
</comment>
<dbReference type="PROSITE" id="PS51898">
    <property type="entry name" value="TYR_RECOMBINASE"/>
    <property type="match status" value="1"/>
</dbReference>
<dbReference type="GO" id="GO:0009037">
    <property type="term" value="F:tyrosine-based site-specific recombinase activity"/>
    <property type="evidence" value="ECO:0007669"/>
    <property type="project" value="UniProtKB-UniRule"/>
</dbReference>
<keyword evidence="4 9" id="KW-0159">Chromosome partition</keyword>
<feature type="domain" description="Tyr recombinase" evidence="10">
    <location>
        <begin position="106"/>
        <end position="283"/>
    </location>
</feature>
<keyword evidence="2 9" id="KW-0963">Cytoplasm</keyword>
<dbReference type="Gene3D" id="1.10.443.10">
    <property type="entry name" value="Intergrase catalytic core"/>
    <property type="match status" value="1"/>
</dbReference>
<organism evidence="12 13">
    <name type="scientific">Thermoclostridium stercorarium subsp. thermolacticum DSM 2910</name>
    <dbReference type="NCBI Taxonomy" id="1121336"/>
    <lineage>
        <taxon>Bacteria</taxon>
        <taxon>Bacillati</taxon>
        <taxon>Bacillota</taxon>
        <taxon>Clostridia</taxon>
        <taxon>Eubacteriales</taxon>
        <taxon>Oscillospiraceae</taxon>
        <taxon>Thermoclostridium</taxon>
    </lineage>
</organism>
<dbReference type="EMBL" id="CP014672">
    <property type="protein sequence ID" value="ANW98826.1"/>
    <property type="molecule type" value="Genomic_DNA"/>
</dbReference>
<evidence type="ECO:0000256" key="1">
    <source>
        <dbReference type="ARBA" id="ARBA00004496"/>
    </source>
</evidence>